<name>A0A919NE57_9ACTN</name>
<evidence type="ECO:0000256" key="1">
    <source>
        <dbReference type="SAM" id="MobiDB-lite"/>
    </source>
</evidence>
<accession>A0A919NE57</accession>
<keyword evidence="3" id="KW-1185">Reference proteome</keyword>
<reference evidence="2" key="1">
    <citation type="submission" date="2021-01" db="EMBL/GenBank/DDBJ databases">
        <title>Whole genome shotgun sequence of Actinoplanes siamensis NBRC 109076.</title>
        <authorList>
            <person name="Komaki H."/>
            <person name="Tamura T."/>
        </authorList>
    </citation>
    <scope>NUCLEOTIDE SEQUENCE</scope>
    <source>
        <strain evidence="2">NBRC 109076</strain>
    </source>
</reference>
<evidence type="ECO:0000313" key="3">
    <source>
        <dbReference type="Proteomes" id="UP000629619"/>
    </source>
</evidence>
<comment type="caution">
    <text evidence="2">The sequence shown here is derived from an EMBL/GenBank/DDBJ whole genome shotgun (WGS) entry which is preliminary data.</text>
</comment>
<feature type="region of interest" description="Disordered" evidence="1">
    <location>
        <begin position="489"/>
        <end position="518"/>
    </location>
</feature>
<dbReference type="Proteomes" id="UP000629619">
    <property type="component" value="Unassembled WGS sequence"/>
</dbReference>
<sequence length="729" mass="80055">MWKRPRFDGVSPGEVFRPDLYRYKFYGHRKRLRFGYTASAQKFAVEALEFEPMSRPDRAHVYLLLPVYPADHTTVSIGLPQVIAALAEEFQLPSHLQDWPDDAPGCGIVVALAGPEPGWWKSWPWASPGIEIPVKWLRGIDAFDARLRSRRHEASADQVAACLNIKLPVWPAATNEASVVATWQPGDRPAICPIPVDRTDCWLTYRYAAQEAVRLPSCGFTDLATEVHQVIVQEAAERNDIIHVDEARSWTPAALIAPPEHSAGYENSSTCLLDAAHLLLGSAGTPAGVGRAVIRLFSDPMRGDPVVVPIQSLPTECADYLRGASVSHRNSPRTRHLLDAATNRTGHDTWQLCEDRRDGALYLYAFNATHVAWLPVGDRLYPQHSHELLPNMPDTVHLTRDTAGSLGGWVRSVDETFTPLPNINGRGGTALALAATVTGRTPRRGTSGQRLQRLLQQVPESDHQVIPWHQLRSYAEELEWTEPSRAARTPFCSGDEVLSEGSSEPSGHMPNGEPLERKDTERAGFPAAAEQGSWTLAAAQYPQPGERYQSEEILAKVTINKREIARMMRDMQKEFNKHPIRVPIEADPQLQPGSNAFPNTTINNNFGVIFHGNADGAQVALNNSGEINQQHHGDQVAHGYEPLAQAVALVMEGLAKVELTDDDRHDAEEAAAEIVAEVTAEQPDPGKIRRAMKVLKGVLAPIGAGLATATSAEAQEWARTAIDQLGSAL</sequence>
<evidence type="ECO:0000313" key="2">
    <source>
        <dbReference type="EMBL" id="GIF09167.1"/>
    </source>
</evidence>
<gene>
    <name evidence="2" type="ORF">Asi03nite_67050</name>
</gene>
<organism evidence="2 3">
    <name type="scientific">Actinoplanes siamensis</name>
    <dbReference type="NCBI Taxonomy" id="1223317"/>
    <lineage>
        <taxon>Bacteria</taxon>
        <taxon>Bacillati</taxon>
        <taxon>Actinomycetota</taxon>
        <taxon>Actinomycetes</taxon>
        <taxon>Micromonosporales</taxon>
        <taxon>Micromonosporaceae</taxon>
        <taxon>Actinoplanes</taxon>
    </lineage>
</organism>
<protein>
    <submittedName>
        <fullName evidence="2">Uncharacterized protein</fullName>
    </submittedName>
</protein>
<dbReference type="EMBL" id="BOMW01000077">
    <property type="protein sequence ID" value="GIF09167.1"/>
    <property type="molecule type" value="Genomic_DNA"/>
</dbReference>
<dbReference type="AlphaFoldDB" id="A0A919NE57"/>
<proteinExistence type="predicted"/>